<evidence type="ECO:0000313" key="1">
    <source>
        <dbReference type="EMBL" id="MCP8887324.1"/>
    </source>
</evidence>
<comment type="caution">
    <text evidence="1">The sequence shown here is derived from an EMBL/GenBank/DDBJ whole genome shotgun (WGS) entry which is preliminary data.</text>
</comment>
<keyword evidence="2" id="KW-1185">Reference proteome</keyword>
<name>A0A9Q4AP15_9HYPH</name>
<dbReference type="EMBL" id="JAMWDU010000003">
    <property type="protein sequence ID" value="MCP8887324.1"/>
    <property type="molecule type" value="Genomic_DNA"/>
</dbReference>
<dbReference type="Proteomes" id="UP001060275">
    <property type="component" value="Unassembled WGS sequence"/>
</dbReference>
<dbReference type="AlphaFoldDB" id="A0A9Q4AP15"/>
<evidence type="ECO:0000313" key="2">
    <source>
        <dbReference type="Proteomes" id="UP001060275"/>
    </source>
</evidence>
<sequence>MSGKITRFNMHELSSYDRMQFLRGRRAEALAAAQKSMNLANSFARIQNNQSVEIGNLISRVAMQRISKRV</sequence>
<proteinExistence type="predicted"/>
<dbReference type="RefSeq" id="WP_254674407.1">
    <property type="nucleotide sequence ID" value="NZ_JAMWDU010000003.1"/>
</dbReference>
<reference evidence="1" key="1">
    <citation type="submission" date="2022-06" db="EMBL/GenBank/DDBJ databases">
        <title>Devosia sp. XJ19-45 genome assembly.</title>
        <authorList>
            <person name="Li B."/>
            <person name="Cai M."/>
            <person name="Nie G."/>
            <person name="Li W."/>
        </authorList>
    </citation>
    <scope>NUCLEOTIDE SEQUENCE</scope>
    <source>
        <strain evidence="1">XJ19-45</strain>
    </source>
</reference>
<gene>
    <name evidence="1" type="ORF">NF348_09430</name>
</gene>
<organism evidence="1 2">
    <name type="scientific">Devosia ureilytica</name>
    <dbReference type="NCBI Taxonomy" id="2952754"/>
    <lineage>
        <taxon>Bacteria</taxon>
        <taxon>Pseudomonadati</taxon>
        <taxon>Pseudomonadota</taxon>
        <taxon>Alphaproteobacteria</taxon>
        <taxon>Hyphomicrobiales</taxon>
        <taxon>Devosiaceae</taxon>
        <taxon>Devosia</taxon>
    </lineage>
</organism>
<accession>A0A9Q4AP15</accession>
<protein>
    <submittedName>
        <fullName evidence="1">Uncharacterized protein</fullName>
    </submittedName>
</protein>